<proteinExistence type="predicted"/>
<comment type="caution">
    <text evidence="3">The sequence shown here is derived from an EMBL/GenBank/DDBJ whole genome shotgun (WGS) entry which is preliminary data.</text>
</comment>
<dbReference type="Pfam" id="PF20231">
    <property type="entry name" value="DUF6589"/>
    <property type="match status" value="1"/>
</dbReference>
<reference evidence="3 4" key="1">
    <citation type="journal article" date="2024" name="J Genomics">
        <title>Draft genome sequencing and assembly of Favolaschia claudopus CIRM-BRFM 2984 isolated from oak limbs.</title>
        <authorList>
            <person name="Navarro D."/>
            <person name="Drula E."/>
            <person name="Chaduli D."/>
            <person name="Cazenave R."/>
            <person name="Ahrendt S."/>
            <person name="Wang J."/>
            <person name="Lipzen A."/>
            <person name="Daum C."/>
            <person name="Barry K."/>
            <person name="Grigoriev I.V."/>
            <person name="Favel A."/>
            <person name="Rosso M.N."/>
            <person name="Martin F."/>
        </authorList>
    </citation>
    <scope>NUCLEOTIDE SEQUENCE [LARGE SCALE GENOMIC DNA]</scope>
    <source>
        <strain evidence="3 4">CIRM-BRFM 2984</strain>
    </source>
</reference>
<name>A0AAW0ARG6_9AGAR</name>
<accession>A0AAW0ARG6</accession>
<organism evidence="3 4">
    <name type="scientific">Favolaschia claudopus</name>
    <dbReference type="NCBI Taxonomy" id="2862362"/>
    <lineage>
        <taxon>Eukaryota</taxon>
        <taxon>Fungi</taxon>
        <taxon>Dikarya</taxon>
        <taxon>Basidiomycota</taxon>
        <taxon>Agaricomycotina</taxon>
        <taxon>Agaricomycetes</taxon>
        <taxon>Agaricomycetidae</taxon>
        <taxon>Agaricales</taxon>
        <taxon>Marasmiineae</taxon>
        <taxon>Mycenaceae</taxon>
        <taxon>Favolaschia</taxon>
    </lineage>
</organism>
<dbReference type="Proteomes" id="UP001362999">
    <property type="component" value="Unassembled WGS sequence"/>
</dbReference>
<evidence type="ECO:0000256" key="1">
    <source>
        <dbReference type="SAM" id="MobiDB-lite"/>
    </source>
</evidence>
<keyword evidence="4" id="KW-1185">Reference proteome</keyword>
<gene>
    <name evidence="3" type="ORF">R3P38DRAFT_3321655</name>
</gene>
<sequence>MSTTTSQSQVKYISDALGEARVTASDFVLTLLERQSLQDHECTINLLDNSERIIDAFSKNARSAPSTYTWARKFIQKKTMEAIRILTANEDWHFNAEHASAKDLEDFKIEEMAADMKEMAPDLWHLLQLLLSRDELDDDGGQNMETPSDREDFDETGGFAGQSSGDKESRNRKRRETIRNIKTAVIISILMQSRNAKCNALECVFGIFLHSANTPEKVIQALAHMGISISASAIQHAIHLLSAETADTLREMGQTLLVGYAYDNFDINFPTIVPTIEKATDPLTHLTSGALIYLEHGVELEDLRCSEELWANSEINPNISPTNTPSINPNLDMLHPEDDHPSGLTRRERWNVWKFKSDLFEYSNQAEFTARLRTLEAPESVEQIPIVQMRYAPARSMDINQSTHAGNISAVENLLSQGGVGAPETPLDPKEKDPSKIALHRRLQQLGVLLRRSIEATPWRRHQFMVFVMGFFHLKMAAADAIWRIFIEPKHGRLDENSLMMYVAQSRPRETGKIGSNPGFRRMHEVIGHNGIVLRLDAWRVEAKRRNPAWTSLEEFAKAKPSPALINEMAEYLTEYYVSGGEVDIYSTRSKGASVRDEQHENILLLHQYLLLYEETSFAMNRGDIGRLETTFPPWISIFRAVGKHKYSAHMTKYLTDVHFNYPPRLARAIRYNSLVNPTGVFDKFRGVDWVEESMINLYTKHTFGGSGSNYTKARVIEESTLIKVFHSCHRNIERNFCLTNTTRRHAPPNMTKTFEKMAEYLIANAPNEHRPGRKSSHCVPDMLDKGEHIVYNIAGKAAIPDDDGVDQVVEDEDLEVEYM</sequence>
<dbReference type="InterPro" id="IPR046496">
    <property type="entry name" value="DUF6589"/>
</dbReference>
<evidence type="ECO:0000313" key="3">
    <source>
        <dbReference type="EMBL" id="KAK7015395.1"/>
    </source>
</evidence>
<feature type="domain" description="DUF6589" evidence="2">
    <location>
        <begin position="331"/>
        <end position="746"/>
    </location>
</feature>
<feature type="region of interest" description="Disordered" evidence="1">
    <location>
        <begin position="137"/>
        <end position="175"/>
    </location>
</feature>
<dbReference type="AlphaFoldDB" id="A0AAW0ARG6"/>
<dbReference type="EMBL" id="JAWWNJ010000054">
    <property type="protein sequence ID" value="KAK7015395.1"/>
    <property type="molecule type" value="Genomic_DNA"/>
</dbReference>
<evidence type="ECO:0000313" key="4">
    <source>
        <dbReference type="Proteomes" id="UP001362999"/>
    </source>
</evidence>
<evidence type="ECO:0000259" key="2">
    <source>
        <dbReference type="Pfam" id="PF20231"/>
    </source>
</evidence>
<protein>
    <recommendedName>
        <fullName evidence="2">DUF6589 domain-containing protein</fullName>
    </recommendedName>
</protein>